<dbReference type="PROSITE" id="PS51318">
    <property type="entry name" value="TAT"/>
    <property type="match status" value="1"/>
</dbReference>
<dbReference type="InterPro" id="IPR010869">
    <property type="entry name" value="DUF1501"/>
</dbReference>
<dbReference type="SUPFAM" id="SSF53649">
    <property type="entry name" value="Alkaline phosphatase-like"/>
    <property type="match status" value="1"/>
</dbReference>
<organism evidence="1 2">
    <name type="scientific">Pedosphaera parvula (strain Ellin514)</name>
    <dbReference type="NCBI Taxonomy" id="320771"/>
    <lineage>
        <taxon>Bacteria</taxon>
        <taxon>Pseudomonadati</taxon>
        <taxon>Verrucomicrobiota</taxon>
        <taxon>Pedosphaerae</taxon>
        <taxon>Pedosphaerales</taxon>
        <taxon>Pedosphaeraceae</taxon>
        <taxon>Pedosphaera</taxon>
    </lineage>
</organism>
<sequence precursor="true">MKTKINRREFIQTGAMAAAGLSAMGLAHGAETEKAIKKLVPKADAIIHIWLPGGVAQTDTWDPKKYTPYRQGMKGSELLGTCEPIPTSADGIFLGKGLENMAKVMNKATVLRSLTSDTKFGAVHLKAQYYAMTGYLFPSGVKTPSVGAAIARTLGRRDPNVPPYIYIGRDIDTSDEEKMFISEYIGPGFYGVNYAPFMIPDPAKGLATLNAVGNMKMDRLDRRQEYLRAITGLEEKQLQNANKVSDYMKVMADARAMMDSPVKKAFDYQKEEKPEVLKAYEPEVGESDLLDKGYYHGKRFANGLLLARRLVETGARYIQVEYQYGPFKGFDMHESGQQRMVEMKKQIDRPIAQLIRDLDERGLLDRTLVMISTEFGRTIASAPAAGREPDGFAERNTGDKLIIENEKMYGFHGHFSSCNAMMFFGGGFKKGFVYGKTADEHPMVAVENPVPLIDVLATVYKTLGIPADANYVTEGRPFYVTKDGKGQAIDAMLA</sequence>
<name>B9XBN7_PEDPL</name>
<comment type="caution">
    <text evidence="1">The sequence shown here is derived from an EMBL/GenBank/DDBJ whole genome shotgun (WGS) entry which is preliminary data.</text>
</comment>
<dbReference type="InterPro" id="IPR017850">
    <property type="entry name" value="Alkaline_phosphatase_core_sf"/>
</dbReference>
<dbReference type="OrthoDB" id="177061at2"/>
<protein>
    <recommendedName>
        <fullName evidence="3">DUF1501 domain-containing protein</fullName>
    </recommendedName>
</protein>
<proteinExistence type="predicted"/>
<dbReference type="PANTHER" id="PTHR43737">
    <property type="entry name" value="BLL7424 PROTEIN"/>
    <property type="match status" value="1"/>
</dbReference>
<keyword evidence="2" id="KW-1185">Reference proteome</keyword>
<gene>
    <name evidence="1" type="ORF">Cflav_PD5557</name>
</gene>
<dbReference type="PANTHER" id="PTHR43737:SF1">
    <property type="entry name" value="DUF1501 DOMAIN-CONTAINING PROTEIN"/>
    <property type="match status" value="1"/>
</dbReference>
<dbReference type="AlphaFoldDB" id="B9XBN7"/>
<dbReference type="Proteomes" id="UP000003688">
    <property type="component" value="Unassembled WGS sequence"/>
</dbReference>
<reference evidence="1 2" key="1">
    <citation type="journal article" date="2011" name="J. Bacteriol.">
        <title>Genome sequence of 'Pedosphaera parvula' Ellin514, an aerobic Verrucomicrobial isolate from pasture soil.</title>
        <authorList>
            <person name="Kant R."/>
            <person name="van Passel M.W."/>
            <person name="Sangwan P."/>
            <person name="Palva A."/>
            <person name="Lucas S."/>
            <person name="Copeland A."/>
            <person name="Lapidus A."/>
            <person name="Glavina Del Rio T."/>
            <person name="Dalin E."/>
            <person name="Tice H."/>
            <person name="Bruce D."/>
            <person name="Goodwin L."/>
            <person name="Pitluck S."/>
            <person name="Chertkov O."/>
            <person name="Larimer F.W."/>
            <person name="Land M.L."/>
            <person name="Hauser L."/>
            <person name="Brettin T.S."/>
            <person name="Detter J.C."/>
            <person name="Han S."/>
            <person name="de Vos W.M."/>
            <person name="Janssen P.H."/>
            <person name="Smidt H."/>
        </authorList>
    </citation>
    <scope>NUCLEOTIDE SEQUENCE [LARGE SCALE GENOMIC DNA]</scope>
    <source>
        <strain evidence="1 2">Ellin514</strain>
    </source>
</reference>
<dbReference type="EMBL" id="ABOX02000003">
    <property type="protein sequence ID" value="EEF62922.1"/>
    <property type="molecule type" value="Genomic_DNA"/>
</dbReference>
<dbReference type="Gene3D" id="3.40.720.10">
    <property type="entry name" value="Alkaline Phosphatase, subunit A"/>
    <property type="match status" value="1"/>
</dbReference>
<evidence type="ECO:0008006" key="3">
    <source>
        <dbReference type="Google" id="ProtNLM"/>
    </source>
</evidence>
<dbReference type="STRING" id="320771.Cflav_PD5557"/>
<evidence type="ECO:0000313" key="2">
    <source>
        <dbReference type="Proteomes" id="UP000003688"/>
    </source>
</evidence>
<evidence type="ECO:0000313" key="1">
    <source>
        <dbReference type="EMBL" id="EEF62922.1"/>
    </source>
</evidence>
<dbReference type="RefSeq" id="WP_007413235.1">
    <property type="nucleotide sequence ID" value="NZ_ABOX02000003.1"/>
</dbReference>
<dbReference type="InterPro" id="IPR006311">
    <property type="entry name" value="TAT_signal"/>
</dbReference>
<accession>B9XBN7</accession>
<dbReference type="Pfam" id="PF07394">
    <property type="entry name" value="DUF1501"/>
    <property type="match status" value="1"/>
</dbReference>